<gene>
    <name evidence="5" type="ORF">GCM10009716_02930</name>
</gene>
<dbReference type="PANTHER" id="PTHR43037:SF1">
    <property type="entry name" value="BLL1128 PROTEIN"/>
    <property type="match status" value="1"/>
</dbReference>
<feature type="chain" id="PRO_5047515521" evidence="4">
    <location>
        <begin position="35"/>
        <end position="418"/>
    </location>
</feature>
<evidence type="ECO:0000256" key="4">
    <source>
        <dbReference type="SAM" id="SignalP"/>
    </source>
</evidence>
<reference evidence="6" key="1">
    <citation type="journal article" date="2019" name="Int. J. Syst. Evol. Microbiol.">
        <title>The Global Catalogue of Microorganisms (GCM) 10K type strain sequencing project: providing services to taxonomists for standard genome sequencing and annotation.</title>
        <authorList>
            <consortium name="The Broad Institute Genomics Platform"/>
            <consortium name="The Broad Institute Genome Sequencing Center for Infectious Disease"/>
            <person name="Wu L."/>
            <person name="Ma J."/>
        </authorList>
    </citation>
    <scope>NUCLEOTIDE SEQUENCE [LARGE SCALE GENOMIC DNA]</scope>
    <source>
        <strain evidence="6">JCM 13581</strain>
    </source>
</reference>
<evidence type="ECO:0000256" key="2">
    <source>
        <dbReference type="ARBA" id="ARBA00022801"/>
    </source>
</evidence>
<dbReference type="SUPFAM" id="SSF53474">
    <property type="entry name" value="alpha/beta-Hydrolases"/>
    <property type="match status" value="2"/>
</dbReference>
<proteinExistence type="predicted"/>
<dbReference type="InterPro" id="IPR050955">
    <property type="entry name" value="Plant_Biomass_Hydrol_Est"/>
</dbReference>
<name>A0ABP5A387_9ACTN</name>
<evidence type="ECO:0000256" key="1">
    <source>
        <dbReference type="ARBA" id="ARBA00022729"/>
    </source>
</evidence>
<dbReference type="PANTHER" id="PTHR43037">
    <property type="entry name" value="UNNAMED PRODUCT-RELATED"/>
    <property type="match status" value="1"/>
</dbReference>
<dbReference type="NCBIfam" id="TIGR01840">
    <property type="entry name" value="esterase_phb"/>
    <property type="match status" value="1"/>
</dbReference>
<dbReference type="InterPro" id="IPR029058">
    <property type="entry name" value="AB_hydrolase_fold"/>
</dbReference>
<sequence length="418" mass="43198">MRAASLRRRAAGLLTAFCLAAAGVLLPAAVPASAAGTLDPVPSFGSNPGNLGMYRYVPAALPAGSPVVVLLHGCGQSAPEYVEYSGWQKFADAHGFSLVAAEQRTANNSSRCFNWFETGDTSRGQGEALSIRQMVDRTVSDLGADPDRVFVTGLSAGGAMTASLLAVYPDAFAGGAVIAGLPHRCATSMIDAFTCMNPGRTRTAQAWGDLVRAGHPGHQGARPPVSVWHGGADYVVATANMTESVKQWTNAHGTDQAADATEQLPANTTRSEYHDAAGQPVVISYLLAGAGHGTPVDPGTGATQCGRTGGYFLAGLCSSYWIAADWGLTGEGPGPDPDPEPDPEPDPDPEPEPDPDPEPPLSCHTASNWAHTQAGRATHSGGRAYAVGSGDDLGLWNVFVTTSLTETSPGHYSRTAGC</sequence>
<keyword evidence="1 4" id="KW-0732">Signal</keyword>
<feature type="region of interest" description="Disordered" evidence="3">
    <location>
        <begin position="327"/>
        <end position="366"/>
    </location>
</feature>
<feature type="compositionally biased region" description="Acidic residues" evidence="3">
    <location>
        <begin position="337"/>
        <end position="357"/>
    </location>
</feature>
<dbReference type="RefSeq" id="WP_344258127.1">
    <property type="nucleotide sequence ID" value="NZ_BAAAMJ010000003.1"/>
</dbReference>
<accession>A0ABP5A387</accession>
<evidence type="ECO:0000313" key="6">
    <source>
        <dbReference type="Proteomes" id="UP001501303"/>
    </source>
</evidence>
<dbReference type="Proteomes" id="UP001501303">
    <property type="component" value="Unassembled WGS sequence"/>
</dbReference>
<dbReference type="EMBL" id="BAAAMJ010000003">
    <property type="protein sequence ID" value="GAA1896310.1"/>
    <property type="molecule type" value="Genomic_DNA"/>
</dbReference>
<dbReference type="Pfam" id="PF10503">
    <property type="entry name" value="Esterase_PHB"/>
    <property type="match status" value="1"/>
</dbReference>
<keyword evidence="6" id="KW-1185">Reference proteome</keyword>
<evidence type="ECO:0000256" key="3">
    <source>
        <dbReference type="SAM" id="MobiDB-lite"/>
    </source>
</evidence>
<comment type="caution">
    <text evidence="5">The sequence shown here is derived from an EMBL/GenBank/DDBJ whole genome shotgun (WGS) entry which is preliminary data.</text>
</comment>
<organism evidence="5 6">
    <name type="scientific">Streptomyces sodiiphilus</name>
    <dbReference type="NCBI Taxonomy" id="226217"/>
    <lineage>
        <taxon>Bacteria</taxon>
        <taxon>Bacillati</taxon>
        <taxon>Actinomycetota</taxon>
        <taxon>Actinomycetes</taxon>
        <taxon>Kitasatosporales</taxon>
        <taxon>Streptomycetaceae</taxon>
        <taxon>Streptomyces</taxon>
    </lineage>
</organism>
<keyword evidence="2" id="KW-0378">Hydrolase</keyword>
<feature type="signal peptide" evidence="4">
    <location>
        <begin position="1"/>
        <end position="34"/>
    </location>
</feature>
<protein>
    <submittedName>
        <fullName evidence="5">PHB depolymerase family esterase</fullName>
    </submittedName>
</protein>
<dbReference type="Gene3D" id="3.40.50.1820">
    <property type="entry name" value="alpha/beta hydrolase"/>
    <property type="match status" value="1"/>
</dbReference>
<evidence type="ECO:0000313" key="5">
    <source>
        <dbReference type="EMBL" id="GAA1896310.1"/>
    </source>
</evidence>
<dbReference type="InterPro" id="IPR010126">
    <property type="entry name" value="Esterase_phb"/>
</dbReference>